<dbReference type="SUPFAM" id="SSF57667">
    <property type="entry name" value="beta-beta-alpha zinc fingers"/>
    <property type="match status" value="2"/>
</dbReference>
<keyword evidence="4 7" id="KW-0863">Zinc-finger</keyword>
<dbReference type="PANTHER" id="PTHR16515">
    <property type="entry name" value="PR DOMAIN ZINC FINGER PROTEIN"/>
    <property type="match status" value="1"/>
</dbReference>
<feature type="region of interest" description="Disordered" evidence="8">
    <location>
        <begin position="65"/>
        <end position="150"/>
    </location>
</feature>
<evidence type="ECO:0000313" key="10">
    <source>
        <dbReference type="Ensembl" id="ENSGACP00000030630.1"/>
    </source>
</evidence>
<dbReference type="AlphaFoldDB" id="A0AAQ4NVH0"/>
<dbReference type="InterPro" id="IPR036236">
    <property type="entry name" value="Znf_C2H2_sf"/>
</dbReference>
<dbReference type="Gene3D" id="3.30.160.60">
    <property type="entry name" value="Classic Zinc Finger"/>
    <property type="match status" value="2"/>
</dbReference>
<evidence type="ECO:0000313" key="11">
    <source>
        <dbReference type="Proteomes" id="UP000007635"/>
    </source>
</evidence>
<protein>
    <recommendedName>
        <fullName evidence="9">C2H2-type domain-containing protein</fullName>
    </recommendedName>
</protein>
<evidence type="ECO:0000256" key="4">
    <source>
        <dbReference type="ARBA" id="ARBA00022771"/>
    </source>
</evidence>
<dbReference type="FunFam" id="3.30.160.60:FF:000925">
    <property type="entry name" value="Zinc finger protein 668"/>
    <property type="match status" value="1"/>
</dbReference>
<dbReference type="GeneTree" id="ENSGT01150000286958"/>
<feature type="domain" description="C2H2-type" evidence="9">
    <location>
        <begin position="160"/>
        <end position="182"/>
    </location>
</feature>
<comment type="subcellular location">
    <subcellularLocation>
        <location evidence="1">Nucleus</location>
    </subcellularLocation>
</comment>
<dbReference type="FunFam" id="3.30.160.60:FF:000912">
    <property type="entry name" value="Zinc finger protein 660"/>
    <property type="match status" value="1"/>
</dbReference>
<evidence type="ECO:0000259" key="9">
    <source>
        <dbReference type="PROSITE" id="PS50157"/>
    </source>
</evidence>
<evidence type="ECO:0000256" key="7">
    <source>
        <dbReference type="PROSITE-ProRule" id="PRU00042"/>
    </source>
</evidence>
<dbReference type="Proteomes" id="UP000007635">
    <property type="component" value="Chromosome X"/>
</dbReference>
<dbReference type="SMART" id="SM00355">
    <property type="entry name" value="ZnF_C2H2"/>
    <property type="match status" value="3"/>
</dbReference>
<evidence type="ECO:0000256" key="1">
    <source>
        <dbReference type="ARBA" id="ARBA00004123"/>
    </source>
</evidence>
<keyword evidence="6" id="KW-0539">Nucleus</keyword>
<accession>A0AAQ4NVH0</accession>
<dbReference type="InterPro" id="IPR013087">
    <property type="entry name" value="Znf_C2H2_type"/>
</dbReference>
<reference evidence="10 11" key="1">
    <citation type="journal article" date="2021" name="G3 (Bethesda)">
        <title>Improved contiguity of the threespine stickleback genome using long-read sequencing.</title>
        <authorList>
            <person name="Nath S."/>
            <person name="Shaw D.E."/>
            <person name="White M.A."/>
        </authorList>
    </citation>
    <scope>NUCLEOTIDE SEQUENCE [LARGE SCALE GENOMIC DNA]</scope>
    <source>
        <strain evidence="10 11">Lake Benthic</strain>
    </source>
</reference>
<proteinExistence type="predicted"/>
<evidence type="ECO:0000256" key="8">
    <source>
        <dbReference type="SAM" id="MobiDB-lite"/>
    </source>
</evidence>
<dbReference type="Pfam" id="PF00096">
    <property type="entry name" value="zf-C2H2"/>
    <property type="match status" value="3"/>
</dbReference>
<evidence type="ECO:0000256" key="3">
    <source>
        <dbReference type="ARBA" id="ARBA00022737"/>
    </source>
</evidence>
<dbReference type="PROSITE" id="PS00028">
    <property type="entry name" value="ZINC_FINGER_C2H2_1"/>
    <property type="match status" value="3"/>
</dbReference>
<reference evidence="10" key="2">
    <citation type="submission" date="2025-08" db="UniProtKB">
        <authorList>
            <consortium name="Ensembl"/>
        </authorList>
    </citation>
    <scope>IDENTIFICATION</scope>
</reference>
<feature type="domain" description="C2H2-type" evidence="9">
    <location>
        <begin position="222"/>
        <end position="249"/>
    </location>
</feature>
<dbReference type="InterPro" id="IPR050331">
    <property type="entry name" value="Zinc_finger"/>
</dbReference>
<sequence>MSQIEMLRLLITQRLTAAAEEIFGVFGRTIADYEEQISRSELEISRQRRLLDLSRKPRVSLRTALREQQDWSSGLSDAEAPPIKQEQEEAWPAQREEHNNVKFSFFPSSGAGSERDGDEEPSSPPRLRDPGDSEPDPLPGPSLQPDVQGVVPGNDMVDSYICTVCRRAFAQRAHWAKHAQVHREVGGAKADKSYTCDICGKRLTRFDGYQKHLRIHTGEKPYRCSHCGRRFSDNSNYKRHVRTHEGSSILKPFGCS</sequence>
<dbReference type="PROSITE" id="PS50157">
    <property type="entry name" value="ZINC_FINGER_C2H2_2"/>
    <property type="match status" value="3"/>
</dbReference>
<keyword evidence="11" id="KW-1185">Reference proteome</keyword>
<dbReference type="PANTHER" id="PTHR16515:SF49">
    <property type="entry name" value="GASTRULA ZINC FINGER PROTEIN XLCGF49.1-LIKE-RELATED"/>
    <property type="match status" value="1"/>
</dbReference>
<keyword evidence="2" id="KW-0479">Metal-binding</keyword>
<keyword evidence="5" id="KW-0862">Zinc</keyword>
<keyword evidence="3" id="KW-0677">Repeat</keyword>
<organism evidence="10 11">
    <name type="scientific">Gasterosteus aculeatus aculeatus</name>
    <name type="common">three-spined stickleback</name>
    <dbReference type="NCBI Taxonomy" id="481459"/>
    <lineage>
        <taxon>Eukaryota</taxon>
        <taxon>Metazoa</taxon>
        <taxon>Chordata</taxon>
        <taxon>Craniata</taxon>
        <taxon>Vertebrata</taxon>
        <taxon>Euteleostomi</taxon>
        <taxon>Actinopterygii</taxon>
        <taxon>Neopterygii</taxon>
        <taxon>Teleostei</taxon>
        <taxon>Neoteleostei</taxon>
        <taxon>Acanthomorphata</taxon>
        <taxon>Eupercaria</taxon>
        <taxon>Perciformes</taxon>
        <taxon>Cottioidei</taxon>
        <taxon>Gasterosteales</taxon>
        <taxon>Gasterosteidae</taxon>
        <taxon>Gasterosteus</taxon>
    </lineage>
</organism>
<evidence type="ECO:0000256" key="2">
    <source>
        <dbReference type="ARBA" id="ARBA00022723"/>
    </source>
</evidence>
<dbReference type="GO" id="GO:0008270">
    <property type="term" value="F:zinc ion binding"/>
    <property type="evidence" value="ECO:0007669"/>
    <property type="project" value="UniProtKB-KW"/>
</dbReference>
<evidence type="ECO:0000256" key="5">
    <source>
        <dbReference type="ARBA" id="ARBA00022833"/>
    </source>
</evidence>
<dbReference type="GO" id="GO:0010468">
    <property type="term" value="P:regulation of gene expression"/>
    <property type="evidence" value="ECO:0007669"/>
    <property type="project" value="TreeGrafter"/>
</dbReference>
<reference evidence="10" key="3">
    <citation type="submission" date="2025-09" db="UniProtKB">
        <authorList>
            <consortium name="Ensembl"/>
        </authorList>
    </citation>
    <scope>IDENTIFICATION</scope>
</reference>
<evidence type="ECO:0000256" key="6">
    <source>
        <dbReference type="ARBA" id="ARBA00023242"/>
    </source>
</evidence>
<dbReference type="Ensembl" id="ENSGACT00000032063.1">
    <property type="protein sequence ID" value="ENSGACP00000030630.1"/>
    <property type="gene ID" value="ENSGACG00000029451.1"/>
</dbReference>
<dbReference type="GO" id="GO:0005634">
    <property type="term" value="C:nucleus"/>
    <property type="evidence" value="ECO:0007669"/>
    <property type="project" value="UniProtKB-SubCell"/>
</dbReference>
<name>A0AAQ4NVH0_GASAC</name>
<feature type="domain" description="C2H2-type" evidence="9">
    <location>
        <begin position="194"/>
        <end position="221"/>
    </location>
</feature>